<keyword evidence="2" id="KW-1185">Reference proteome</keyword>
<proteinExistence type="predicted"/>
<evidence type="ECO:0000313" key="3">
    <source>
        <dbReference type="RefSeq" id="XP_022258348.1"/>
    </source>
</evidence>
<dbReference type="Proteomes" id="UP000694941">
    <property type="component" value="Unplaced"/>
</dbReference>
<dbReference type="RefSeq" id="XP_022258348.1">
    <property type="nucleotide sequence ID" value="XM_022402640.1"/>
</dbReference>
<keyword evidence="1" id="KW-0812">Transmembrane</keyword>
<protein>
    <submittedName>
        <fullName evidence="3">Uncharacterized protein LOC111089700</fullName>
    </submittedName>
</protein>
<keyword evidence="1" id="KW-1133">Transmembrane helix</keyword>
<evidence type="ECO:0000256" key="1">
    <source>
        <dbReference type="SAM" id="Phobius"/>
    </source>
</evidence>
<organism evidence="2 3">
    <name type="scientific">Limulus polyphemus</name>
    <name type="common">Atlantic horseshoe crab</name>
    <dbReference type="NCBI Taxonomy" id="6850"/>
    <lineage>
        <taxon>Eukaryota</taxon>
        <taxon>Metazoa</taxon>
        <taxon>Ecdysozoa</taxon>
        <taxon>Arthropoda</taxon>
        <taxon>Chelicerata</taxon>
        <taxon>Merostomata</taxon>
        <taxon>Xiphosura</taxon>
        <taxon>Limulidae</taxon>
        <taxon>Limulus</taxon>
    </lineage>
</organism>
<dbReference type="GeneID" id="111089700"/>
<gene>
    <name evidence="3" type="primary">LOC111089700</name>
</gene>
<evidence type="ECO:0000313" key="2">
    <source>
        <dbReference type="Proteomes" id="UP000694941"/>
    </source>
</evidence>
<keyword evidence="1" id="KW-0472">Membrane</keyword>
<feature type="transmembrane region" description="Helical" evidence="1">
    <location>
        <begin position="28"/>
        <end position="53"/>
    </location>
</feature>
<name>A0ABM1TR42_LIMPO</name>
<reference evidence="3" key="1">
    <citation type="submission" date="2025-08" db="UniProtKB">
        <authorList>
            <consortium name="RefSeq"/>
        </authorList>
    </citation>
    <scope>IDENTIFICATION</scope>
    <source>
        <tissue evidence="3">Muscle</tissue>
    </source>
</reference>
<accession>A0ABM1TR42</accession>
<sequence length="107" mass="12536">MCERATYTMEKLTQEHHLTRNEAKQYQLWLTLLIVIGAVAAVSLLFNIILLCYNCDNFCRTRSPYFEKRENCFQKQRSRFSYDPHSNLEISSEEELVLMHGQGGGEQ</sequence>